<dbReference type="InterPro" id="IPR036047">
    <property type="entry name" value="F-box-like_dom_sf"/>
</dbReference>
<dbReference type="Gramene" id="scaffold_3700005.1">
    <property type="protein sequence ID" value="scaffold_3700005.1"/>
    <property type="gene ID" value="scaffold_3700005.1"/>
</dbReference>
<gene>
    <name evidence="2" type="ORF">ARALYDRAFT_920597</name>
</gene>
<dbReference type="Gene3D" id="1.20.1280.50">
    <property type="match status" value="1"/>
</dbReference>
<organism evidence="3">
    <name type="scientific">Arabidopsis lyrata subsp. lyrata</name>
    <name type="common">Lyre-leaved rock-cress</name>
    <dbReference type="NCBI Taxonomy" id="81972"/>
    <lineage>
        <taxon>Eukaryota</taxon>
        <taxon>Viridiplantae</taxon>
        <taxon>Streptophyta</taxon>
        <taxon>Embryophyta</taxon>
        <taxon>Tracheophyta</taxon>
        <taxon>Spermatophyta</taxon>
        <taxon>Magnoliopsida</taxon>
        <taxon>eudicotyledons</taxon>
        <taxon>Gunneridae</taxon>
        <taxon>Pentapetalae</taxon>
        <taxon>rosids</taxon>
        <taxon>malvids</taxon>
        <taxon>Brassicales</taxon>
        <taxon>Brassicaceae</taxon>
        <taxon>Camelineae</taxon>
        <taxon>Arabidopsis</taxon>
    </lineage>
</organism>
<dbReference type="SUPFAM" id="SSF81383">
    <property type="entry name" value="F-box domain"/>
    <property type="match status" value="1"/>
</dbReference>
<dbReference type="CDD" id="cd22160">
    <property type="entry name" value="F-box_AtFBL13-like"/>
    <property type="match status" value="1"/>
</dbReference>
<dbReference type="Pfam" id="PF00646">
    <property type="entry name" value="F-box"/>
    <property type="match status" value="1"/>
</dbReference>
<evidence type="ECO:0000313" key="3">
    <source>
        <dbReference type="Proteomes" id="UP000008694"/>
    </source>
</evidence>
<dbReference type="InterPro" id="IPR001810">
    <property type="entry name" value="F-box_dom"/>
</dbReference>
<dbReference type="EMBL" id="GL348747">
    <property type="protein sequence ID" value="EFH39321.1"/>
    <property type="molecule type" value="Genomic_DNA"/>
</dbReference>
<reference evidence="3" key="1">
    <citation type="journal article" date="2011" name="Nat. Genet.">
        <title>The Arabidopsis lyrata genome sequence and the basis of rapid genome size change.</title>
        <authorList>
            <person name="Hu T.T."/>
            <person name="Pattyn P."/>
            <person name="Bakker E.G."/>
            <person name="Cao J."/>
            <person name="Cheng J.-F."/>
            <person name="Clark R.M."/>
            <person name="Fahlgren N."/>
            <person name="Fawcett J.A."/>
            <person name="Grimwood J."/>
            <person name="Gundlach H."/>
            <person name="Haberer G."/>
            <person name="Hollister J.D."/>
            <person name="Ossowski S."/>
            <person name="Ottilar R.P."/>
            <person name="Salamov A.A."/>
            <person name="Schneeberger K."/>
            <person name="Spannagl M."/>
            <person name="Wang X."/>
            <person name="Yang L."/>
            <person name="Nasrallah M.E."/>
            <person name="Bergelson J."/>
            <person name="Carrington J.C."/>
            <person name="Gaut B.S."/>
            <person name="Schmutz J."/>
            <person name="Mayer K.F.X."/>
            <person name="Van de Peer Y."/>
            <person name="Grigoriev I.V."/>
            <person name="Nordborg M."/>
            <person name="Weigel D."/>
            <person name="Guo Y.-L."/>
        </authorList>
    </citation>
    <scope>NUCLEOTIDE SEQUENCE [LARGE SCALE GENOMIC DNA]</scope>
    <source>
        <strain evidence="3">cv. MN47</strain>
    </source>
</reference>
<evidence type="ECO:0000313" key="2">
    <source>
        <dbReference type="EMBL" id="EFH39321.1"/>
    </source>
</evidence>
<dbReference type="Proteomes" id="UP000008694">
    <property type="component" value="Unassembled WGS sequence"/>
</dbReference>
<sequence>MDFGSKDIISTLPEPLICQILSCLPTKEAALTSLLSKKWRYLFAFTPNLEFDYSSVYLHIEEGKAKKDEIHRMFTDFVDRVLALQANSTPNKFSFKCGPDVDPVCVIRWILTVLERGICWNLFFDKVVLITFR</sequence>
<keyword evidence="3" id="KW-1185">Reference proteome</keyword>
<dbReference type="HOGENOM" id="CLU_1985433_0_0_1"/>
<evidence type="ECO:0000259" key="1">
    <source>
        <dbReference type="Pfam" id="PF00646"/>
    </source>
</evidence>
<dbReference type="PANTHER" id="PTHR31293">
    <property type="entry name" value="RNI-LIKE SUPERFAMILY PROTEIN"/>
    <property type="match status" value="1"/>
</dbReference>
<accession>D7MVV9</accession>
<name>D7MVV9_ARALL</name>
<dbReference type="PANTHER" id="PTHR31293:SF16">
    <property type="entry name" value="RNI-LIKE SUPERFAMILY PROTEIN"/>
    <property type="match status" value="1"/>
</dbReference>
<dbReference type="InterPro" id="IPR053781">
    <property type="entry name" value="F-box_AtFBL13-like"/>
</dbReference>
<feature type="domain" description="F-box" evidence="1">
    <location>
        <begin position="9"/>
        <end position="43"/>
    </location>
</feature>
<proteinExistence type="predicted"/>
<dbReference type="STRING" id="81972.D7MVV9"/>
<protein>
    <recommendedName>
        <fullName evidence="1">F-box domain-containing protein</fullName>
    </recommendedName>
</protein>
<dbReference type="InterPro" id="IPR055294">
    <property type="entry name" value="FBL60-like"/>
</dbReference>
<dbReference type="AlphaFoldDB" id="D7MVV9"/>